<gene>
    <name evidence="2" type="ORF">EY643_11920</name>
</gene>
<feature type="domain" description="Lnb N-terminal periplasmic" evidence="1">
    <location>
        <begin position="66"/>
        <end position="205"/>
    </location>
</feature>
<dbReference type="KEGG" id="halc:EY643_11920"/>
<keyword evidence="3" id="KW-1185">Reference proteome</keyword>
<dbReference type="OrthoDB" id="274718at2"/>
<sequence>MKLIAAIFLVLLAGAIYLSQLEPGNSGPWQPQHSLTPEAKFEGRTLRVKNVRDFRYAGNGEILEKNYRSLAYDLNKLERMWFGLSHFGPSGLAHSFLSFEFSDGQNLALSVEARLTPEQNYSPVLGLFRQYTKIYVLSTESDVIGLRSHYRKEKVLLYPVIAKHKDEPEIALRWLLEDANEARLEPQFYNTVLDNCLTSLLQHSARFAEISWHDARILLPGRTDRLTYAFGMTPDTVPFDQARAMATIHADYTTAESADFSEVIRCGWHDLMPQHIAACP</sequence>
<dbReference type="Pfam" id="PF13387">
    <property type="entry name" value="Lnb_N"/>
    <property type="match status" value="1"/>
</dbReference>
<name>A0A5P9NKD9_9GAMM</name>
<evidence type="ECO:0000313" key="2">
    <source>
        <dbReference type="EMBL" id="QFU76310.1"/>
    </source>
</evidence>
<dbReference type="EMBL" id="CP036422">
    <property type="protein sequence ID" value="QFU76310.1"/>
    <property type="molecule type" value="Genomic_DNA"/>
</dbReference>
<dbReference type="AlphaFoldDB" id="A0A5P9NKD9"/>
<dbReference type="RefSeq" id="WP_153239454.1">
    <property type="nucleotide sequence ID" value="NZ_CP036422.1"/>
</dbReference>
<dbReference type="InterPro" id="IPR025178">
    <property type="entry name" value="Lnb_N"/>
</dbReference>
<organism evidence="2 3">
    <name type="scientific">Halioglobus maricola</name>
    <dbReference type="NCBI Taxonomy" id="2601894"/>
    <lineage>
        <taxon>Bacteria</taxon>
        <taxon>Pseudomonadati</taxon>
        <taxon>Pseudomonadota</taxon>
        <taxon>Gammaproteobacteria</taxon>
        <taxon>Cellvibrionales</taxon>
        <taxon>Halieaceae</taxon>
        <taxon>Halioglobus</taxon>
    </lineage>
</organism>
<protein>
    <submittedName>
        <fullName evidence="2">DUF4105 domain-containing protein</fullName>
    </submittedName>
</protein>
<evidence type="ECO:0000313" key="3">
    <source>
        <dbReference type="Proteomes" id="UP000326287"/>
    </source>
</evidence>
<dbReference type="Proteomes" id="UP000326287">
    <property type="component" value="Chromosome"/>
</dbReference>
<reference evidence="2 3" key="1">
    <citation type="submission" date="2019-02" db="EMBL/GenBank/DDBJ databases">
        <authorList>
            <person name="Li S.-H."/>
        </authorList>
    </citation>
    <scope>NUCLEOTIDE SEQUENCE [LARGE SCALE GENOMIC DNA]</scope>
    <source>
        <strain evidence="2 3">IMCC14385</strain>
    </source>
</reference>
<evidence type="ECO:0000259" key="1">
    <source>
        <dbReference type="Pfam" id="PF13387"/>
    </source>
</evidence>
<proteinExistence type="predicted"/>
<accession>A0A5P9NKD9</accession>